<dbReference type="Proteomes" id="UP000197904">
    <property type="component" value="Unassembled WGS sequence"/>
</dbReference>
<gene>
    <name evidence="1" type="ORF">CEE55_22425</name>
</gene>
<protein>
    <submittedName>
        <fullName evidence="1">Uncharacterized protein</fullName>
    </submittedName>
</protein>
<sequence length="113" mass="12343">MDAERLDDLRELIGEYWCLAFAEGQEGRNTDTTDGAAQRCICAIEAIIREARTALTPPEGDMGNPISVPDGFVLVPVEPTEKMQRAGAGITCTNVDEAWEVWHAMLAARPEVP</sequence>
<name>A0A246KQI5_9GAMM</name>
<accession>A0A246KQI5</accession>
<dbReference type="RefSeq" id="WP_088476415.1">
    <property type="nucleotide sequence ID" value="NZ_NIXP01000157.1"/>
</dbReference>
<comment type="caution">
    <text evidence="1">The sequence shown here is derived from an EMBL/GenBank/DDBJ whole genome shotgun (WGS) entry which is preliminary data.</text>
</comment>
<dbReference type="AlphaFoldDB" id="A0A246KQI5"/>
<organism evidence="1 2">
    <name type="scientific">Stenotrophomonas pavanii</name>
    <dbReference type="NCBI Taxonomy" id="487698"/>
    <lineage>
        <taxon>Bacteria</taxon>
        <taxon>Pseudomonadati</taxon>
        <taxon>Pseudomonadota</taxon>
        <taxon>Gammaproteobacteria</taxon>
        <taxon>Lysobacterales</taxon>
        <taxon>Lysobacteraceae</taxon>
        <taxon>Stenotrophomonas</taxon>
    </lineage>
</organism>
<reference evidence="1 2" key="1">
    <citation type="submission" date="2017-06" db="EMBL/GenBank/DDBJ databases">
        <authorList>
            <person name="Kim H.J."/>
            <person name="Triplett B.A."/>
        </authorList>
    </citation>
    <scope>NUCLEOTIDE SEQUENCE [LARGE SCALE GENOMIC DNA]</scope>
    <source>
        <strain evidence="1 2">S18795</strain>
    </source>
</reference>
<evidence type="ECO:0000313" key="1">
    <source>
        <dbReference type="EMBL" id="OWR25640.1"/>
    </source>
</evidence>
<dbReference type="EMBL" id="NIXP01000157">
    <property type="protein sequence ID" value="OWR25640.1"/>
    <property type="molecule type" value="Genomic_DNA"/>
</dbReference>
<evidence type="ECO:0000313" key="2">
    <source>
        <dbReference type="Proteomes" id="UP000197904"/>
    </source>
</evidence>
<proteinExistence type="predicted"/>